<dbReference type="Pfam" id="PF25273">
    <property type="entry name" value="DUF7869"/>
    <property type="match status" value="1"/>
</dbReference>
<feature type="compositionally biased region" description="Acidic residues" evidence="1">
    <location>
        <begin position="187"/>
        <end position="206"/>
    </location>
</feature>
<evidence type="ECO:0000259" key="2">
    <source>
        <dbReference type="Pfam" id="PF25273"/>
    </source>
</evidence>
<organism evidence="3 4">
    <name type="scientific">Acanthoscelides obtectus</name>
    <name type="common">Bean weevil</name>
    <name type="synonym">Bruchus obtectus</name>
    <dbReference type="NCBI Taxonomy" id="200917"/>
    <lineage>
        <taxon>Eukaryota</taxon>
        <taxon>Metazoa</taxon>
        <taxon>Ecdysozoa</taxon>
        <taxon>Arthropoda</taxon>
        <taxon>Hexapoda</taxon>
        <taxon>Insecta</taxon>
        <taxon>Pterygota</taxon>
        <taxon>Neoptera</taxon>
        <taxon>Endopterygota</taxon>
        <taxon>Coleoptera</taxon>
        <taxon>Polyphaga</taxon>
        <taxon>Cucujiformia</taxon>
        <taxon>Chrysomeloidea</taxon>
        <taxon>Chrysomelidae</taxon>
        <taxon>Bruchinae</taxon>
        <taxon>Bruchini</taxon>
        <taxon>Acanthoscelides</taxon>
    </lineage>
</organism>
<dbReference type="OrthoDB" id="6774481at2759"/>
<protein>
    <recommendedName>
        <fullName evidence="2">DUF7869 domain-containing protein</fullName>
    </recommendedName>
</protein>
<comment type="caution">
    <text evidence="3">The sequence shown here is derived from an EMBL/GenBank/DDBJ whole genome shotgun (WGS) entry which is preliminary data.</text>
</comment>
<feature type="compositionally biased region" description="Low complexity" evidence="1">
    <location>
        <begin position="171"/>
        <end position="186"/>
    </location>
</feature>
<dbReference type="Proteomes" id="UP001152888">
    <property type="component" value="Unassembled WGS sequence"/>
</dbReference>
<reference evidence="3" key="1">
    <citation type="submission" date="2022-03" db="EMBL/GenBank/DDBJ databases">
        <authorList>
            <person name="Sayadi A."/>
        </authorList>
    </citation>
    <scope>NUCLEOTIDE SEQUENCE</scope>
</reference>
<keyword evidence="4" id="KW-1185">Reference proteome</keyword>
<gene>
    <name evidence="3" type="ORF">ACAOBT_LOCUS3260</name>
</gene>
<evidence type="ECO:0000313" key="3">
    <source>
        <dbReference type="EMBL" id="CAH1959597.1"/>
    </source>
</evidence>
<name>A0A9P0JY07_ACAOB</name>
<feature type="region of interest" description="Disordered" evidence="1">
    <location>
        <begin position="136"/>
        <end position="253"/>
    </location>
</feature>
<dbReference type="PANTHER" id="PTHR10773:SF19">
    <property type="match status" value="1"/>
</dbReference>
<evidence type="ECO:0000313" key="4">
    <source>
        <dbReference type="Proteomes" id="UP001152888"/>
    </source>
</evidence>
<dbReference type="PANTHER" id="PTHR10773">
    <property type="entry name" value="DNA-DIRECTED RNA POLYMERASES I, II, AND III SUBUNIT RPABC2"/>
    <property type="match status" value="1"/>
</dbReference>
<dbReference type="EMBL" id="CAKOFQ010006683">
    <property type="protein sequence ID" value="CAH1959597.1"/>
    <property type="molecule type" value="Genomic_DNA"/>
</dbReference>
<dbReference type="InterPro" id="IPR057191">
    <property type="entry name" value="DUF7869"/>
</dbReference>
<evidence type="ECO:0000256" key="1">
    <source>
        <dbReference type="SAM" id="MobiDB-lite"/>
    </source>
</evidence>
<proteinExistence type="predicted"/>
<accession>A0A9P0JY07</accession>
<dbReference type="AlphaFoldDB" id="A0A9P0JY07"/>
<feature type="domain" description="DUF7869" evidence="2">
    <location>
        <begin position="628"/>
        <end position="685"/>
    </location>
</feature>
<sequence length="715" mass="81635">MSSQRAKLILKLAKTKARVEKKENGAQDSWKISQHNNIGNTSSTAEEAVNSVTVNKESLNMIESNNIRNSLKEAKNATEDKNNIESVNQIVLPSQNVISQTTIIPGIILDESSEDIGGVTLINRTRCQGLLRADEYEEFPSSNGPSSELIEEDDLEATSSKVFSVEPAIQTDNNSSSRSSSDSDPTSSEEEPFGSGASEEDPDFEPENILSSSESEVDGIPQNVALPIRRSVHYPSETEKQTKKRKRVPDEWQKNKAKRLRNTGNSYESIRKIKKSDGSIERMKVKREERKMSAPCGEKCRLKCSTKISQDQRQKIFEEYWQLGDVLQQRGFIAGRMLTIKPKYRYQKGKNSRRLNSSFFFDLDGQNIRICKQFFMSTLGITSRVIRTVTEKQDSMTKGILKQEMRGKHTNHYSISNGIKEDIRAHINSIPRIPSHYCRSQTKKEYIEGGKTVRDLYRDYKNICQEDNKPYANYLMYYIIFNQQFNIAFFIPKKDACELCLAYTNANQEEKTHMKNKYDTHLKEKELSRSEKQADKVSDKVVAVYDLQAILPCPIGNASSFYYVSKLNVFNLTMFELQTNQAYRYLWHEAEAKRGADEIGSCVWNYLRNLQENVSNSDDKSKVLDIIFYSDNCAGQNKNRFIMSLYTYAVSNLKSVQSITDKFFIAGHTQNEGDNVHAIIEKAVAKIRKSGSNYVPEQYATIIGQAKKKWETIFC</sequence>